<dbReference type="GO" id="GO:0009234">
    <property type="term" value="P:menaquinone biosynthetic process"/>
    <property type="evidence" value="ECO:0007669"/>
    <property type="project" value="UniProtKB-UniRule"/>
</dbReference>
<dbReference type="UniPathway" id="UPA00079"/>
<evidence type="ECO:0000256" key="2">
    <source>
        <dbReference type="ARBA" id="ARBA00023239"/>
    </source>
</evidence>
<keyword evidence="7" id="KW-1185">Reference proteome</keyword>
<dbReference type="PATRIC" id="fig|1354264.4.peg.1606"/>
<dbReference type="EMBL" id="LXEU01000037">
    <property type="protein sequence ID" value="OAT54547.1"/>
    <property type="molecule type" value="Genomic_DNA"/>
</dbReference>
<dbReference type="InterPro" id="IPR000073">
    <property type="entry name" value="AB_hydrolase_1"/>
</dbReference>
<comment type="function">
    <text evidence="3">Catalyzes a proton abstraction reaction that results in 2,5-elimination of pyruvate from 2-succinyl-5-enolpyruvyl-6-hydroxy-3-cyclohexene-1-carboxylate (SEPHCHC) and the formation of 2-succinyl-6-hydroxy-2,4-cyclohexadiene-1-carboxylate (SHCHC).</text>
</comment>
<proteinExistence type="inferred from homology"/>
<evidence type="ECO:0000256" key="4">
    <source>
        <dbReference type="NCBIfam" id="TIGR03695"/>
    </source>
</evidence>
<comment type="pathway">
    <text evidence="3">Quinol/quinone metabolism; menaquinone biosynthesis.</text>
</comment>
<dbReference type="AlphaFoldDB" id="A0A1B7K324"/>
<dbReference type="RefSeq" id="WP_064543971.1">
    <property type="nucleotide sequence ID" value="NZ_LXEU01000037.1"/>
</dbReference>
<gene>
    <name evidence="3" type="primary">menH</name>
    <name evidence="6" type="ORF">M989_01544</name>
</gene>
<dbReference type="NCBIfam" id="NF008340">
    <property type="entry name" value="PRK11126.1"/>
    <property type="match status" value="1"/>
</dbReference>
<evidence type="ECO:0000313" key="6">
    <source>
        <dbReference type="EMBL" id="OAT54547.1"/>
    </source>
</evidence>
<keyword evidence="2 3" id="KW-0456">Lyase</keyword>
<comment type="pathway">
    <text evidence="3">Quinol/quinone metabolism; 1,4-dihydroxy-2-naphthoate biosynthesis; 1,4-dihydroxy-2-naphthoate from chorismate: step 3/7.</text>
</comment>
<sequence length="255" mass="28349">MILHAVAERGDPTQPWLVFLHGFSGDHREWRPVGERFTRANRLYVDLPGHGSSANVQVDGFADLDALLKATLLSYNILNYWLVGYSLGGRVAMHFACRSRADGLAGVIVEGAHPGLIDDAERAQRWRNDRQWAQRFAQQPLAEVFADWYQQPVFASLSDEQRNALVALRQQNHGVGLAAMLLATSLAGQDDLRPALQARTFPFWYLCGEHDRKFQAIAETLALPCHIIRDAGHNAHRENPAGVVACLAQILPANL</sequence>
<dbReference type="Gene3D" id="3.40.50.1820">
    <property type="entry name" value="alpha/beta hydrolase"/>
    <property type="match status" value="1"/>
</dbReference>
<evidence type="ECO:0000313" key="7">
    <source>
        <dbReference type="Proteomes" id="UP000078386"/>
    </source>
</evidence>
<dbReference type="GO" id="GO:0070205">
    <property type="term" value="F:2-succinyl-6-hydroxy-2,4-cyclohexadiene-1-carboxylate synthase activity"/>
    <property type="evidence" value="ECO:0007669"/>
    <property type="project" value="UniProtKB-UniRule"/>
</dbReference>
<name>A0A1B7K324_9ENTR</name>
<dbReference type="NCBIfam" id="TIGR03695">
    <property type="entry name" value="menH_SHCHC"/>
    <property type="match status" value="1"/>
</dbReference>
<reference evidence="6 7" key="1">
    <citation type="submission" date="2016-04" db="EMBL/GenBank/DDBJ databases">
        <title>ATOL: Assembling a taxonomically balanced genome-scale reconstruction of the evolutionary history of the Enterobacteriaceae.</title>
        <authorList>
            <person name="Plunkett G.III."/>
            <person name="Neeno-Eckwall E.C."/>
            <person name="Glasner J.D."/>
            <person name="Perna N.T."/>
        </authorList>
    </citation>
    <scope>NUCLEOTIDE SEQUENCE [LARGE SCALE GENOMIC DNA]</scope>
    <source>
        <strain evidence="6 7">ATCC 51603</strain>
    </source>
</reference>
<dbReference type="InterPro" id="IPR029058">
    <property type="entry name" value="AB_hydrolase_fold"/>
</dbReference>
<dbReference type="HAMAP" id="MF_01660">
    <property type="entry name" value="MenH"/>
    <property type="match status" value="1"/>
</dbReference>
<feature type="domain" description="AB hydrolase-1" evidence="5">
    <location>
        <begin position="17"/>
        <end position="245"/>
    </location>
</feature>
<organism evidence="6 7">
    <name type="scientific">Kluyvera georgiana ATCC 51603</name>
    <dbReference type="NCBI Taxonomy" id="1354264"/>
    <lineage>
        <taxon>Bacteria</taxon>
        <taxon>Pseudomonadati</taxon>
        <taxon>Pseudomonadota</taxon>
        <taxon>Gammaproteobacteria</taxon>
        <taxon>Enterobacterales</taxon>
        <taxon>Enterobacteriaceae</taxon>
        <taxon>Kluyvera</taxon>
    </lineage>
</organism>
<dbReference type="UniPathway" id="UPA01057">
    <property type="reaction ID" value="UER00900"/>
</dbReference>
<comment type="catalytic activity">
    <reaction evidence="3">
        <text>5-enolpyruvoyl-6-hydroxy-2-succinyl-cyclohex-3-ene-1-carboxylate = (1R,6R)-6-hydroxy-2-succinyl-cyclohexa-2,4-diene-1-carboxylate + pyruvate</text>
        <dbReference type="Rhea" id="RHEA:25597"/>
        <dbReference type="ChEBI" id="CHEBI:15361"/>
        <dbReference type="ChEBI" id="CHEBI:58689"/>
        <dbReference type="ChEBI" id="CHEBI:58818"/>
        <dbReference type="EC" id="4.2.99.20"/>
    </reaction>
</comment>
<keyword evidence="1 3" id="KW-0474">Menaquinone biosynthesis</keyword>
<comment type="subunit">
    <text evidence="3">Monomer.</text>
</comment>
<dbReference type="PANTHER" id="PTHR42916">
    <property type="entry name" value="2-SUCCINYL-5-ENOLPYRUVYL-6-HYDROXY-3-CYCLOHEXENE-1-CARBOXYLATE SYNTHASE"/>
    <property type="match status" value="1"/>
</dbReference>
<comment type="similarity">
    <text evidence="3">Belongs to the AB hydrolase superfamily. MenH family.</text>
</comment>
<dbReference type="SUPFAM" id="SSF53474">
    <property type="entry name" value="alpha/beta-Hydrolases"/>
    <property type="match status" value="1"/>
</dbReference>
<dbReference type="Pfam" id="PF12697">
    <property type="entry name" value="Abhydrolase_6"/>
    <property type="match status" value="1"/>
</dbReference>
<protein>
    <recommendedName>
        <fullName evidence="3 4">2-succinyl-6-hydroxy-2,4-cyclohexadiene-1-carboxylate synthase</fullName>
        <shortName evidence="3">SHCHC synthase</shortName>
        <ecNumber evidence="3 4">4.2.99.20</ecNumber>
    </recommendedName>
</protein>
<dbReference type="Proteomes" id="UP000078386">
    <property type="component" value="Unassembled WGS sequence"/>
</dbReference>
<dbReference type="InterPro" id="IPR022485">
    <property type="entry name" value="SHCHC_synthase_MenH"/>
</dbReference>
<dbReference type="EC" id="4.2.99.20" evidence="3 4"/>
<evidence type="ECO:0000256" key="1">
    <source>
        <dbReference type="ARBA" id="ARBA00022428"/>
    </source>
</evidence>
<accession>A0A1B7K324</accession>
<evidence type="ECO:0000259" key="5">
    <source>
        <dbReference type="Pfam" id="PF12697"/>
    </source>
</evidence>
<dbReference type="PANTHER" id="PTHR42916:SF1">
    <property type="entry name" value="PROTEIN PHYLLO, CHLOROPLASTIC"/>
    <property type="match status" value="1"/>
</dbReference>
<comment type="caution">
    <text evidence="6">The sequence shown here is derived from an EMBL/GenBank/DDBJ whole genome shotgun (WGS) entry which is preliminary data.</text>
</comment>
<evidence type="ECO:0000256" key="3">
    <source>
        <dbReference type="HAMAP-Rule" id="MF_01660"/>
    </source>
</evidence>